<protein>
    <submittedName>
        <fullName evidence="1">Uncharacterized protein</fullName>
    </submittedName>
</protein>
<sequence>MPNYEVEEMFAEKVVVAHKVLAPTPFRAAKLATNRDVTLRASEVRWIRVFEEGGRHRAYEYTFIERPRNRLRGRQS</sequence>
<dbReference type="Proteomes" id="UP000251558">
    <property type="component" value="Unassembled WGS sequence"/>
</dbReference>
<proteinExistence type="predicted"/>
<dbReference type="AlphaFoldDB" id="A0A330HXF6"/>
<accession>A0A330HXF6</accession>
<comment type="caution">
    <text evidence="1">The sequence shown here is derived from an EMBL/GenBank/DDBJ whole genome shotgun (WGS) entry which is preliminary data.</text>
</comment>
<gene>
    <name evidence="1" type="ORF">DPM33_00975</name>
</gene>
<reference evidence="2" key="1">
    <citation type="submission" date="2018-06" db="EMBL/GenBank/DDBJ databases">
        <authorList>
            <person name="Helene L.C."/>
            <person name="Dall'Agnol R."/>
            <person name="Delamuta J.R."/>
            <person name="Hungria M."/>
        </authorList>
    </citation>
    <scope>NUCLEOTIDE SEQUENCE [LARGE SCALE GENOMIC DNA]</scope>
    <source>
        <strain evidence="2">AC99b</strain>
    </source>
</reference>
<evidence type="ECO:0000313" key="1">
    <source>
        <dbReference type="EMBL" id="RAZ92508.1"/>
    </source>
</evidence>
<reference evidence="1 2" key="2">
    <citation type="submission" date="2018-07" db="EMBL/GenBank/DDBJ databases">
        <title>Diversity of Mesorhizobium strains in Brazil.</title>
        <authorList>
            <person name="Helene L.C.F."/>
            <person name="Dall'Agnol R."/>
            <person name="Delamuta J.R.M."/>
            <person name="Hungria M."/>
        </authorList>
    </citation>
    <scope>NUCLEOTIDE SEQUENCE [LARGE SCALE GENOMIC DNA]</scope>
    <source>
        <strain evidence="1 2">AC99b</strain>
    </source>
</reference>
<organism evidence="1 2">
    <name type="scientific">Mesorhizobium hawassense</name>
    <dbReference type="NCBI Taxonomy" id="1209954"/>
    <lineage>
        <taxon>Bacteria</taxon>
        <taxon>Pseudomonadati</taxon>
        <taxon>Pseudomonadota</taxon>
        <taxon>Alphaproteobacteria</taxon>
        <taxon>Hyphomicrobiales</taxon>
        <taxon>Phyllobacteriaceae</taxon>
        <taxon>Mesorhizobium</taxon>
    </lineage>
</organism>
<dbReference type="EMBL" id="QMBP01000001">
    <property type="protein sequence ID" value="RAZ92508.1"/>
    <property type="molecule type" value="Genomic_DNA"/>
</dbReference>
<evidence type="ECO:0000313" key="2">
    <source>
        <dbReference type="Proteomes" id="UP000251558"/>
    </source>
</evidence>
<keyword evidence="2" id="KW-1185">Reference proteome</keyword>
<name>A0A330HXF6_9HYPH</name>